<dbReference type="Proteomes" id="UP001152795">
    <property type="component" value="Unassembled WGS sequence"/>
</dbReference>
<dbReference type="PROSITE" id="PS50005">
    <property type="entry name" value="TPR"/>
    <property type="match status" value="2"/>
</dbReference>
<name>A0A7D9L7G7_PARCT</name>
<dbReference type="Pfam" id="PF00515">
    <property type="entry name" value="TPR_1"/>
    <property type="match status" value="1"/>
</dbReference>
<dbReference type="PROSITE" id="PS50293">
    <property type="entry name" value="TPR_REGION"/>
    <property type="match status" value="1"/>
</dbReference>
<organism evidence="3 4">
    <name type="scientific">Paramuricea clavata</name>
    <name type="common">Red gorgonian</name>
    <name type="synonym">Violescent sea-whip</name>
    <dbReference type="NCBI Taxonomy" id="317549"/>
    <lineage>
        <taxon>Eukaryota</taxon>
        <taxon>Metazoa</taxon>
        <taxon>Cnidaria</taxon>
        <taxon>Anthozoa</taxon>
        <taxon>Octocorallia</taxon>
        <taxon>Malacalcyonacea</taxon>
        <taxon>Plexauridae</taxon>
        <taxon>Paramuricea</taxon>
    </lineage>
</organism>
<protein>
    <submittedName>
        <fullName evidence="3">Tetratricopeptide repeat 14, partial</fullName>
    </submittedName>
</protein>
<sequence length="726" mass="82824">PKSFDDDLDYNEYLRRDPGFSNPTNVETLIDVLGIDSRPPNSLLRSCQRWTFSDKEADILRKQQSKKWSMDTTAIGVDSFKNGDHEKALKYLNHALKIYEQNSEALVARGALYANQNKLEYAIKDFKQALKLQPKHHNASKYLKETLFEKGLRLKDVGNMREAINIFEEVLELDPDSIKSQENLKELKSLLSAKLAEEENKARKAASLLQENRKKFEHVRKLIKSDPDVVKSSRKKKRKKKKAKVKSKKRRRRSESETSTASEAERYDIDGDGDGGEWIEKERSPRENKNVVPGLRQAVEGEATQSNISVETSECASQPNLLQKVSTFAKDGTFEKSYPVSNVDTMSYGLGQDLDNNGSATVAAGVHSDTGGSYVASERRFSETSDDRKEKKIVGRRGDVETNLGGVVKEVGEREGGEEEMEREARVKAMEDIRERMGNVNNENINISGANRRERSRRHSSRSRSESHEKKDGALTRRSNRNESDTDSGEYQGKGRERRSRNRHVRRRTRSSSDNSSHERTRKNIYGENVQRKASKNIRDTSSDSSARNRSRSRSRSNSLKRDRSRIIRGRRSVSKGSRGRSSTSRDSRGRRGSSRDSSEGDRSRSRSNSSKRDRSRIVRGRKGTGQGSRGWRSTSRRSTSHSGSDGRSQSRSRSRSRIRSKSLERDTSRRRRRSTSMDNKDRRSTSRGRRRQRSTSRSSKGRRRTSRGNKGRRSTSVDNRGRRGF</sequence>
<proteinExistence type="predicted"/>
<feature type="compositionally biased region" description="Basic and acidic residues" evidence="2">
    <location>
        <begin position="463"/>
        <end position="484"/>
    </location>
</feature>
<feature type="region of interest" description="Disordered" evidence="2">
    <location>
        <begin position="361"/>
        <end position="726"/>
    </location>
</feature>
<reference evidence="3" key="1">
    <citation type="submission" date="2020-04" db="EMBL/GenBank/DDBJ databases">
        <authorList>
            <person name="Alioto T."/>
            <person name="Alioto T."/>
            <person name="Gomez Garrido J."/>
        </authorList>
    </citation>
    <scope>NUCLEOTIDE SEQUENCE</scope>
    <source>
        <strain evidence="3">A484AB</strain>
    </source>
</reference>
<keyword evidence="1" id="KW-0175">Coiled coil</keyword>
<dbReference type="OrthoDB" id="1914839at2759"/>
<feature type="compositionally biased region" description="Basic and acidic residues" evidence="2">
    <location>
        <begin position="278"/>
        <end position="289"/>
    </location>
</feature>
<feature type="compositionally biased region" description="Polar residues" evidence="2">
    <location>
        <begin position="303"/>
        <end position="317"/>
    </location>
</feature>
<dbReference type="Pfam" id="PF13181">
    <property type="entry name" value="TPR_8"/>
    <property type="match status" value="2"/>
</dbReference>
<dbReference type="AlphaFoldDB" id="A0A7D9L7G7"/>
<evidence type="ECO:0000256" key="1">
    <source>
        <dbReference type="SAM" id="Coils"/>
    </source>
</evidence>
<dbReference type="SUPFAM" id="SSF48452">
    <property type="entry name" value="TPR-like"/>
    <property type="match status" value="1"/>
</dbReference>
<feature type="non-terminal residue" evidence="3">
    <location>
        <position position="726"/>
    </location>
</feature>
<feature type="compositionally biased region" description="Basic residues" evidence="2">
    <location>
        <begin position="496"/>
        <end position="510"/>
    </location>
</feature>
<dbReference type="Gene3D" id="1.25.40.10">
    <property type="entry name" value="Tetratricopeptide repeat domain"/>
    <property type="match status" value="1"/>
</dbReference>
<feature type="compositionally biased region" description="Basic and acidic residues" evidence="2">
    <location>
        <begin position="584"/>
        <end position="617"/>
    </location>
</feature>
<dbReference type="EMBL" id="CACRXK020015830">
    <property type="protein sequence ID" value="CAB4028927.1"/>
    <property type="molecule type" value="Genomic_DNA"/>
</dbReference>
<feature type="compositionally biased region" description="Basic residues" evidence="2">
    <location>
        <begin position="232"/>
        <end position="253"/>
    </location>
</feature>
<feature type="compositionally biased region" description="Basic residues" evidence="2">
    <location>
        <begin position="686"/>
        <end position="714"/>
    </location>
</feature>
<dbReference type="PANTHER" id="PTHR23184">
    <property type="entry name" value="TETRATRICOPEPTIDE REPEAT PROTEIN 14"/>
    <property type="match status" value="1"/>
</dbReference>
<dbReference type="InterPro" id="IPR039190">
    <property type="entry name" value="TTC14"/>
</dbReference>
<evidence type="ECO:0000313" key="4">
    <source>
        <dbReference type="Proteomes" id="UP001152795"/>
    </source>
</evidence>
<feature type="compositionally biased region" description="Basic and acidic residues" evidence="2">
    <location>
        <begin position="423"/>
        <end position="437"/>
    </location>
</feature>
<feature type="compositionally biased region" description="Basic residues" evidence="2">
    <location>
        <begin position="651"/>
        <end position="661"/>
    </location>
</feature>
<dbReference type="InterPro" id="IPR011990">
    <property type="entry name" value="TPR-like_helical_dom_sf"/>
</dbReference>
<evidence type="ECO:0000313" key="3">
    <source>
        <dbReference type="EMBL" id="CAB4028927.1"/>
    </source>
</evidence>
<feature type="compositionally biased region" description="Low complexity" evidence="2">
    <location>
        <begin position="641"/>
        <end position="650"/>
    </location>
</feature>
<feature type="coiled-coil region" evidence="1">
    <location>
        <begin position="181"/>
        <end position="215"/>
    </location>
</feature>
<feature type="region of interest" description="Disordered" evidence="2">
    <location>
        <begin position="227"/>
        <end position="317"/>
    </location>
</feature>
<accession>A0A7D9L7G7</accession>
<feature type="compositionally biased region" description="Basic and acidic residues" evidence="2">
    <location>
        <begin position="377"/>
        <end position="400"/>
    </location>
</feature>
<dbReference type="InterPro" id="IPR019734">
    <property type="entry name" value="TPR_rpt"/>
</dbReference>
<dbReference type="PANTHER" id="PTHR23184:SF9">
    <property type="entry name" value="TETRATRICOPEPTIDE REPEAT PROTEIN 14"/>
    <property type="match status" value="1"/>
</dbReference>
<gene>
    <name evidence="3" type="ORF">PACLA_8A059818</name>
</gene>
<comment type="caution">
    <text evidence="3">The sequence shown here is derived from an EMBL/GenBank/DDBJ whole genome shotgun (WGS) entry which is preliminary data.</text>
</comment>
<feature type="compositionally biased region" description="Polar residues" evidence="2">
    <location>
        <begin position="439"/>
        <end position="449"/>
    </location>
</feature>
<evidence type="ECO:0000256" key="2">
    <source>
        <dbReference type="SAM" id="MobiDB-lite"/>
    </source>
</evidence>
<keyword evidence="4" id="KW-1185">Reference proteome</keyword>
<dbReference type="SMART" id="SM00028">
    <property type="entry name" value="TPR"/>
    <property type="match status" value="3"/>
</dbReference>